<protein>
    <recommendedName>
        <fullName evidence="3">YugN-like family protein</fullName>
    </recommendedName>
</protein>
<dbReference type="InterPro" id="IPR036491">
    <property type="entry name" value="YugN-like_sf"/>
</dbReference>
<dbReference type="Proteomes" id="UP000248214">
    <property type="component" value="Unassembled WGS sequence"/>
</dbReference>
<dbReference type="Gene3D" id="3.30.310.100">
    <property type="entry name" value="YugN-like"/>
    <property type="match status" value="1"/>
</dbReference>
<reference evidence="1 2" key="1">
    <citation type="submission" date="2017-10" db="EMBL/GenBank/DDBJ databases">
        <title>Bacillus sp. nov., a halophilic bacterium isolated from a Keqin Lake.</title>
        <authorList>
            <person name="Wang H."/>
        </authorList>
    </citation>
    <scope>NUCLEOTIDE SEQUENCE [LARGE SCALE GENOMIC DNA]</scope>
    <source>
        <strain evidence="1 2">KQ-12</strain>
    </source>
</reference>
<dbReference type="AlphaFoldDB" id="A0A323TE00"/>
<name>A0A323TE00_9BACI</name>
<dbReference type="OrthoDB" id="2679642at2"/>
<accession>A0A323TE00</accession>
<dbReference type="InterPro" id="IPR014967">
    <property type="entry name" value="Uncharacterised_YugN-like"/>
</dbReference>
<dbReference type="RefSeq" id="WP_110609300.1">
    <property type="nucleotide sequence ID" value="NZ_PDOD01000002.1"/>
</dbReference>
<dbReference type="Pfam" id="PF08868">
    <property type="entry name" value="YugN"/>
    <property type="match status" value="1"/>
</dbReference>
<gene>
    <name evidence="1" type="ORF">CR194_08730</name>
</gene>
<evidence type="ECO:0000313" key="2">
    <source>
        <dbReference type="Proteomes" id="UP000248214"/>
    </source>
</evidence>
<proteinExistence type="predicted"/>
<sequence length="117" mass="13906">MKFQESGLESLIIEFQVLEEIMEEAGFHNQYDYERITFDYKMIDQVHDDVYYLRVPAHVEDGEIPSPHATVKMMVPYVGKHYYPHGVEYDEEFPKKVIDKCNKKIELIFEKIKSEAI</sequence>
<dbReference type="SUPFAM" id="SSF160755">
    <property type="entry name" value="YugN-like"/>
    <property type="match status" value="1"/>
</dbReference>
<dbReference type="EMBL" id="PDOD01000002">
    <property type="protein sequence ID" value="PYZ93269.1"/>
    <property type="molecule type" value="Genomic_DNA"/>
</dbReference>
<evidence type="ECO:0000313" key="1">
    <source>
        <dbReference type="EMBL" id="PYZ93269.1"/>
    </source>
</evidence>
<keyword evidence="2" id="KW-1185">Reference proteome</keyword>
<comment type="caution">
    <text evidence="1">The sequence shown here is derived from an EMBL/GenBank/DDBJ whole genome shotgun (WGS) entry which is preliminary data.</text>
</comment>
<organism evidence="1 2">
    <name type="scientific">Salipaludibacillus keqinensis</name>
    <dbReference type="NCBI Taxonomy" id="2045207"/>
    <lineage>
        <taxon>Bacteria</taxon>
        <taxon>Bacillati</taxon>
        <taxon>Bacillota</taxon>
        <taxon>Bacilli</taxon>
        <taxon>Bacillales</taxon>
        <taxon>Bacillaceae</taxon>
    </lineage>
</organism>
<evidence type="ECO:0008006" key="3">
    <source>
        <dbReference type="Google" id="ProtNLM"/>
    </source>
</evidence>